<keyword evidence="1" id="KW-1133">Transmembrane helix</keyword>
<dbReference type="InterPro" id="IPR046623">
    <property type="entry name" value="DUF6536"/>
</dbReference>
<feature type="transmembrane region" description="Helical" evidence="1">
    <location>
        <begin position="382"/>
        <end position="402"/>
    </location>
</feature>
<keyword evidence="1" id="KW-0812">Transmembrane</keyword>
<dbReference type="AlphaFoldDB" id="A0A8H7IYY9"/>
<name>A0A8H7IYY9_9PLEO</name>
<reference evidence="3" key="2">
    <citation type="submission" date="2020-09" db="EMBL/GenBank/DDBJ databases">
        <title>Reference genome assembly for Australian Ascochyta lentis isolate Al4.</title>
        <authorList>
            <person name="Lee R.C."/>
            <person name="Farfan-Caceres L.M."/>
            <person name="Debler J.W."/>
            <person name="Williams A.H."/>
            <person name="Henares B.M."/>
        </authorList>
    </citation>
    <scope>NUCLEOTIDE SEQUENCE</scope>
    <source>
        <strain evidence="3">Al4</strain>
    </source>
</reference>
<feature type="domain" description="DUF6536" evidence="2">
    <location>
        <begin position="38"/>
        <end position="188"/>
    </location>
</feature>
<keyword evidence="1" id="KW-0472">Membrane</keyword>
<sequence>MKSTTTLELQSLRSNTPVIRKHGFERKSRLPLYRFTGWRSGVVSFAICATVVCLINLIVTIWSSSTRSTNKGLLYQGDCGYAKYLNTGLHIVINILSTILLSGSNYCMQCLSAPTRSEVDRAHTNNKWLDIGIPSMRNLKHISPRRLALWVLLTLTSLPLHLFYNSAVYVSISSNSYFAFSVSESFVESAECVNCSTPPNKDTNMTTVERDGTYPNQEFPYLLDSLWSKARNGTLDRLEPAECINQYATLIQSSRRNVLLVASDGEFPGKDKNTLINGSYVYDALPFASTDIYRPENAGGAYEWICSGMPSSYYDDCTSRISDVKSDVSAWRVGRNNCSTIEYPGGGIASGCNEQFRETYPVSYCLSEEALPHCKVHFSRDISILVNIINLVKAILMFYVAFKVPGEPLITMGDAVASFIDDPDPSTSGICLASIAEIKKKDYRPGAKEWRSKKVSWRHAISRTRRAVVVTMVTIILAGVSYLLGFGIHKLPADMSRSFSGLASLGLGAVDPRVMIASGLGITGLVSNSLIANSPQLVLSISYFTYNAYFTNMLLGYEWISYAQKRKGLRLSRTPNGEQRSTYFLQLPYRFGIPLVALSGILHWLISQSIFLVSIDLYDYMDNNSAAGQAWLRLKAGWDENRPMSITTCGYSPIAIIFVLVIGWLMLIALLGVGFIPYKHSMPLAGSCSMAISAACHPEMSGQEQLSTQKLQWGVETAVRDHEGVGHCSFSASPVGSPVEGHTYA</sequence>
<dbReference type="OrthoDB" id="5429634at2759"/>
<feature type="transmembrane region" description="Helical" evidence="1">
    <location>
        <begin position="537"/>
        <end position="560"/>
    </location>
</feature>
<dbReference type="PANTHER" id="PTHR35395">
    <property type="entry name" value="DUF6536 DOMAIN-CONTAINING PROTEIN"/>
    <property type="match status" value="1"/>
</dbReference>
<gene>
    <name evidence="3" type="ORF">EKO04_006871</name>
</gene>
<organism evidence="3 4">
    <name type="scientific">Ascochyta lentis</name>
    <dbReference type="NCBI Taxonomy" id="205686"/>
    <lineage>
        <taxon>Eukaryota</taxon>
        <taxon>Fungi</taxon>
        <taxon>Dikarya</taxon>
        <taxon>Ascomycota</taxon>
        <taxon>Pezizomycotina</taxon>
        <taxon>Dothideomycetes</taxon>
        <taxon>Pleosporomycetidae</taxon>
        <taxon>Pleosporales</taxon>
        <taxon>Pleosporineae</taxon>
        <taxon>Didymellaceae</taxon>
        <taxon>Ascochyta</taxon>
    </lineage>
</organism>
<dbReference type="Proteomes" id="UP000651452">
    <property type="component" value="Unassembled WGS sequence"/>
</dbReference>
<feature type="transmembrane region" description="Helical" evidence="1">
    <location>
        <begin position="467"/>
        <end position="488"/>
    </location>
</feature>
<evidence type="ECO:0000256" key="1">
    <source>
        <dbReference type="SAM" id="Phobius"/>
    </source>
</evidence>
<keyword evidence="4" id="KW-1185">Reference proteome</keyword>
<feature type="transmembrane region" description="Helical" evidence="1">
    <location>
        <begin position="654"/>
        <end position="676"/>
    </location>
</feature>
<feature type="transmembrane region" description="Helical" evidence="1">
    <location>
        <begin position="42"/>
        <end position="62"/>
    </location>
</feature>
<dbReference type="EMBL" id="RZGK01000012">
    <property type="protein sequence ID" value="KAF9694894.1"/>
    <property type="molecule type" value="Genomic_DNA"/>
</dbReference>
<protein>
    <recommendedName>
        <fullName evidence="2">DUF6536 domain-containing protein</fullName>
    </recommendedName>
</protein>
<evidence type="ECO:0000259" key="2">
    <source>
        <dbReference type="Pfam" id="PF20163"/>
    </source>
</evidence>
<feature type="transmembrane region" description="Helical" evidence="1">
    <location>
        <begin position="147"/>
        <end position="164"/>
    </location>
</feature>
<feature type="transmembrane region" description="Helical" evidence="1">
    <location>
        <begin position="591"/>
        <end position="615"/>
    </location>
</feature>
<comment type="caution">
    <text evidence="3">The sequence shown here is derived from an EMBL/GenBank/DDBJ whole genome shotgun (WGS) entry which is preliminary data.</text>
</comment>
<dbReference type="PANTHER" id="PTHR35395:SF1">
    <property type="entry name" value="DUF6536 DOMAIN-CONTAINING PROTEIN"/>
    <property type="match status" value="1"/>
</dbReference>
<proteinExistence type="predicted"/>
<reference evidence="3" key="1">
    <citation type="submission" date="2018-12" db="EMBL/GenBank/DDBJ databases">
        <authorList>
            <person name="Syme R.A."/>
            <person name="Farfan-Caceres L."/>
            <person name="Lichtenzveig J."/>
        </authorList>
    </citation>
    <scope>NUCLEOTIDE SEQUENCE</scope>
    <source>
        <strain evidence="3">Al4</strain>
    </source>
</reference>
<evidence type="ECO:0000313" key="3">
    <source>
        <dbReference type="EMBL" id="KAF9694894.1"/>
    </source>
</evidence>
<evidence type="ECO:0000313" key="4">
    <source>
        <dbReference type="Proteomes" id="UP000651452"/>
    </source>
</evidence>
<dbReference type="Pfam" id="PF20163">
    <property type="entry name" value="DUF6536"/>
    <property type="match status" value="1"/>
</dbReference>
<accession>A0A8H7IYY9</accession>